<reference evidence="1 2" key="1">
    <citation type="submission" date="2019-05" db="EMBL/GenBank/DDBJ databases">
        <title>Another draft genome of Portunus trituberculatus and its Hox gene families provides insights of decapod evolution.</title>
        <authorList>
            <person name="Jeong J.-H."/>
            <person name="Song I."/>
            <person name="Kim S."/>
            <person name="Choi T."/>
            <person name="Kim D."/>
            <person name="Ryu S."/>
            <person name="Kim W."/>
        </authorList>
    </citation>
    <scope>NUCLEOTIDE SEQUENCE [LARGE SCALE GENOMIC DNA]</scope>
    <source>
        <tissue evidence="1">Muscle</tissue>
    </source>
</reference>
<dbReference type="OrthoDB" id="203097at2759"/>
<accession>A0A5B7IUZ8</accession>
<name>A0A5B7IUZ8_PORTR</name>
<dbReference type="EMBL" id="VSRR010068630">
    <property type="protein sequence ID" value="MPC85496.1"/>
    <property type="molecule type" value="Genomic_DNA"/>
</dbReference>
<proteinExistence type="predicted"/>
<organism evidence="1 2">
    <name type="scientific">Portunus trituberculatus</name>
    <name type="common">Swimming crab</name>
    <name type="synonym">Neptunus trituberculatus</name>
    <dbReference type="NCBI Taxonomy" id="210409"/>
    <lineage>
        <taxon>Eukaryota</taxon>
        <taxon>Metazoa</taxon>
        <taxon>Ecdysozoa</taxon>
        <taxon>Arthropoda</taxon>
        <taxon>Crustacea</taxon>
        <taxon>Multicrustacea</taxon>
        <taxon>Malacostraca</taxon>
        <taxon>Eumalacostraca</taxon>
        <taxon>Eucarida</taxon>
        <taxon>Decapoda</taxon>
        <taxon>Pleocyemata</taxon>
        <taxon>Brachyura</taxon>
        <taxon>Eubrachyura</taxon>
        <taxon>Portunoidea</taxon>
        <taxon>Portunidae</taxon>
        <taxon>Portuninae</taxon>
        <taxon>Portunus</taxon>
    </lineage>
</organism>
<dbReference type="Proteomes" id="UP000324222">
    <property type="component" value="Unassembled WGS sequence"/>
</dbReference>
<evidence type="ECO:0000313" key="1">
    <source>
        <dbReference type="EMBL" id="MPC85496.1"/>
    </source>
</evidence>
<protein>
    <submittedName>
        <fullName evidence="1">Uncharacterized protein</fullName>
    </submittedName>
</protein>
<keyword evidence="2" id="KW-1185">Reference proteome</keyword>
<comment type="caution">
    <text evidence="1">The sequence shown here is derived from an EMBL/GenBank/DDBJ whole genome shotgun (WGS) entry which is preliminary data.</text>
</comment>
<gene>
    <name evidence="1" type="ORF">E2C01_080275</name>
</gene>
<dbReference type="AlphaFoldDB" id="A0A5B7IUZ8"/>
<evidence type="ECO:0000313" key="2">
    <source>
        <dbReference type="Proteomes" id="UP000324222"/>
    </source>
</evidence>
<sequence>MDLREYWVRVTVTAAVLVAVGAEAPRILHISLHINQTRVTDANTVVKETVTAITMAEEEAINLFVNHTQMTDISISEGKSISIIFIADPPPPHTNTYFLIEVSGLAFNFITER</sequence>